<sequence length="327" mass="35542">MISRRGVLAAGAALAALGWRGATAAPAPLTLTAADVHVADYPTVRAVEWMGGELARATDGRIGLRMYHAGQIGREGDTVNLARFGALDLVRVNVAALNNAFPLTRVLALPYVFESADHLHRGLDGPIGREILDAFAARGLVGLAYYDSGARCFYNTQRPIVVPEDLDGLKIRTPPSDIFMDVVGGLGANATPLPYGDVFSALGTRLIDGAENNWQTFHTSRQFEVARYWSQSEHSYAPEVLLMSKQRFDALPPADRDLVLDAAARSVPYMRGLWDASEAASRQAVLDAGIAFNEVDRDAFRRAAEPIVAPYLRDAALRRLYHALREA</sequence>
<dbReference type="GO" id="GO:0030246">
    <property type="term" value="F:carbohydrate binding"/>
    <property type="evidence" value="ECO:0007669"/>
    <property type="project" value="TreeGrafter"/>
</dbReference>
<dbReference type="NCBIfam" id="NF037995">
    <property type="entry name" value="TRAP_S1"/>
    <property type="match status" value="1"/>
</dbReference>
<feature type="signal peptide" evidence="2">
    <location>
        <begin position="1"/>
        <end position="24"/>
    </location>
</feature>
<dbReference type="PANTHER" id="PTHR33376">
    <property type="match status" value="1"/>
</dbReference>
<protein>
    <submittedName>
        <fullName evidence="3">TRAP transporter substrate-binding protein</fullName>
    </submittedName>
</protein>
<dbReference type="RefSeq" id="WP_211925193.1">
    <property type="nucleotide sequence ID" value="NZ_JAGQFT020000009.1"/>
</dbReference>
<dbReference type="AlphaFoldDB" id="A0A8J7VQM4"/>
<dbReference type="PIRSF" id="PIRSF006470">
    <property type="entry name" value="DctB"/>
    <property type="match status" value="1"/>
</dbReference>
<organism evidence="3">
    <name type="scientific">Coralloluteibacterium stylophorae</name>
    <dbReference type="NCBI Taxonomy" id="1776034"/>
    <lineage>
        <taxon>Bacteria</taxon>
        <taxon>Pseudomonadati</taxon>
        <taxon>Pseudomonadota</taxon>
        <taxon>Gammaproteobacteria</taxon>
        <taxon>Lysobacterales</taxon>
        <taxon>Lysobacteraceae</taxon>
        <taxon>Coralloluteibacterium</taxon>
    </lineage>
</organism>
<comment type="caution">
    <text evidence="3">The sequence shown here is derived from an EMBL/GenBank/DDBJ whole genome shotgun (WGS) entry which is preliminary data.</text>
</comment>
<dbReference type="InterPro" id="IPR038404">
    <property type="entry name" value="TRAP_DctP_sf"/>
</dbReference>
<dbReference type="PANTHER" id="PTHR33376:SF2">
    <property type="entry name" value="DICARBOXYLATE-BINDING PERIPLASMIC PROTEIN"/>
    <property type="match status" value="1"/>
</dbReference>
<dbReference type="Gene3D" id="3.40.190.170">
    <property type="entry name" value="Bacterial extracellular solute-binding protein, family 7"/>
    <property type="match status" value="1"/>
</dbReference>
<dbReference type="GO" id="GO:0055085">
    <property type="term" value="P:transmembrane transport"/>
    <property type="evidence" value="ECO:0007669"/>
    <property type="project" value="InterPro"/>
</dbReference>
<gene>
    <name evidence="4" type="ORF">KB893_013600</name>
    <name evidence="3" type="ORF">KB893_01630</name>
</gene>
<dbReference type="InterPro" id="IPR004682">
    <property type="entry name" value="TRAP_DctP"/>
</dbReference>
<dbReference type="Proteomes" id="UP000675747">
    <property type="component" value="Unassembled WGS sequence"/>
</dbReference>
<name>A0A8J7VQM4_9GAMM</name>
<proteinExistence type="predicted"/>
<evidence type="ECO:0000313" key="5">
    <source>
        <dbReference type="Proteomes" id="UP000675747"/>
    </source>
</evidence>
<evidence type="ECO:0000313" key="3">
    <source>
        <dbReference type="EMBL" id="MBR0561225.1"/>
    </source>
</evidence>
<keyword evidence="5" id="KW-1185">Reference proteome</keyword>
<dbReference type="Pfam" id="PF03480">
    <property type="entry name" value="DctP"/>
    <property type="match status" value="1"/>
</dbReference>
<accession>A0A8J7VQM4</accession>
<dbReference type="NCBIfam" id="TIGR00787">
    <property type="entry name" value="dctP"/>
    <property type="match status" value="1"/>
</dbReference>
<reference evidence="3" key="2">
    <citation type="submission" date="2021-04" db="EMBL/GenBank/DDBJ databases">
        <authorList>
            <person name="Karlyshev A.V."/>
        </authorList>
    </citation>
    <scope>NUCLEOTIDE SEQUENCE</scope>
    <source>
        <strain evidence="3">LMG 29479</strain>
    </source>
</reference>
<dbReference type="PROSITE" id="PS51318">
    <property type="entry name" value="TAT"/>
    <property type="match status" value="1"/>
</dbReference>
<evidence type="ECO:0000256" key="2">
    <source>
        <dbReference type="SAM" id="SignalP"/>
    </source>
</evidence>
<reference evidence="4 5" key="1">
    <citation type="journal article" date="2021" name="Microbiol. Resour. Announc.">
        <title>Draft Genome Sequence of Coralloluteibacterium stylophorae LMG 29479T.</title>
        <authorList>
            <person name="Karlyshev A.V."/>
            <person name="Kudryashova E.B."/>
            <person name="Ariskina E.V."/>
            <person name="Conroy A.P."/>
            <person name="Abidueva E.Y."/>
        </authorList>
    </citation>
    <scope>NUCLEOTIDE SEQUENCE [LARGE SCALE GENOMIC DNA]</scope>
    <source>
        <strain evidence="4 5">LMG 29479</strain>
    </source>
</reference>
<evidence type="ECO:0000256" key="1">
    <source>
        <dbReference type="ARBA" id="ARBA00022729"/>
    </source>
</evidence>
<dbReference type="InterPro" id="IPR018389">
    <property type="entry name" value="DctP_fam"/>
</dbReference>
<dbReference type="EMBL" id="JAGQFT020000009">
    <property type="protein sequence ID" value="MBS7458170.1"/>
    <property type="molecule type" value="Genomic_DNA"/>
</dbReference>
<dbReference type="GO" id="GO:0030288">
    <property type="term" value="C:outer membrane-bounded periplasmic space"/>
    <property type="evidence" value="ECO:0007669"/>
    <property type="project" value="InterPro"/>
</dbReference>
<dbReference type="EMBL" id="JAGQFT010000005">
    <property type="protein sequence ID" value="MBR0561225.1"/>
    <property type="molecule type" value="Genomic_DNA"/>
</dbReference>
<evidence type="ECO:0000313" key="4">
    <source>
        <dbReference type="EMBL" id="MBS7458170.1"/>
    </source>
</evidence>
<feature type="chain" id="PRO_5042774108" evidence="2">
    <location>
        <begin position="25"/>
        <end position="327"/>
    </location>
</feature>
<dbReference type="CDD" id="cd13671">
    <property type="entry name" value="PBP2_TRAP_SBP_like_3"/>
    <property type="match status" value="1"/>
</dbReference>
<keyword evidence="1 2" id="KW-0732">Signal</keyword>
<dbReference type="InterPro" id="IPR006311">
    <property type="entry name" value="TAT_signal"/>
</dbReference>